<dbReference type="InterPro" id="IPR017748">
    <property type="entry name" value="TagF"/>
</dbReference>
<proteinExistence type="predicted"/>
<dbReference type="InterPro" id="IPR038225">
    <property type="entry name" value="TagF_sf"/>
</dbReference>
<dbReference type="EMBL" id="JAAQQR010000001">
    <property type="protein sequence ID" value="NID03303.1"/>
    <property type="molecule type" value="Genomic_DNA"/>
</dbReference>
<gene>
    <name evidence="1" type="primary">tagF</name>
    <name evidence="1" type="ORF">HBF26_00280</name>
</gene>
<accession>A0ABX0PYN6</accession>
<dbReference type="Proteomes" id="UP001429601">
    <property type="component" value="Unassembled WGS sequence"/>
</dbReference>
<sequence length="191" mass="20214">MSRRTVAGFFGKLPSLGDFVSRRLPSAFTDRWDASVSAWLAEGLAKRAGQREADFLATPPWRFALAAGVCGESAWVGVLAPSRDSVGRVYPLIVAAATDVLPGGWPRVPAPLWFDAVEAACEAAKGKPLVAFDACIAGLPDPAGVPADPLRRGHSPRDRVGFWRHDHKGYVAPTLPGADAEGWLFADGAPA</sequence>
<name>A0ABX0PYN6_9GAMM</name>
<keyword evidence="2" id="KW-1185">Reference proteome</keyword>
<evidence type="ECO:0000313" key="2">
    <source>
        <dbReference type="Proteomes" id="UP001429601"/>
    </source>
</evidence>
<comment type="caution">
    <text evidence="1">The sequence shown here is derived from an EMBL/GenBank/DDBJ whole genome shotgun (WGS) entry which is preliminary data.</text>
</comment>
<protein>
    <submittedName>
        <fullName evidence="1">Type VI secretion system-associated protein TagF</fullName>
    </submittedName>
</protein>
<dbReference type="Pfam" id="PF09867">
    <property type="entry name" value="TagF_N"/>
    <property type="match status" value="1"/>
</dbReference>
<dbReference type="NCBIfam" id="TIGR03373">
    <property type="entry name" value="VI_minor_4"/>
    <property type="match status" value="1"/>
</dbReference>
<organism evidence="1 2">
    <name type="scientific">Luteibacter jiangsuensis</name>
    <dbReference type="NCBI Taxonomy" id="637577"/>
    <lineage>
        <taxon>Bacteria</taxon>
        <taxon>Pseudomonadati</taxon>
        <taxon>Pseudomonadota</taxon>
        <taxon>Gammaproteobacteria</taxon>
        <taxon>Lysobacterales</taxon>
        <taxon>Rhodanobacteraceae</taxon>
        <taxon>Luteibacter</taxon>
    </lineage>
</organism>
<reference evidence="1 2" key="1">
    <citation type="journal article" date="2011" name="Curr. Microbiol.">
        <title>Luteibacter jiangsuensis sp. nov.: a methamidophos-degrading bacterium isolated from a methamidophos-manufacturing factory.</title>
        <authorList>
            <person name="Wang L."/>
            <person name="Wang G.L."/>
            <person name="Li S.P."/>
            <person name="Jiang J.D."/>
        </authorList>
    </citation>
    <scope>NUCLEOTIDE SEQUENCE [LARGE SCALE GENOMIC DNA]</scope>
    <source>
        <strain evidence="1 2">CGMCC 1.10133</strain>
    </source>
</reference>
<dbReference type="Gene3D" id="3.40.1730.10">
    <property type="entry name" value="pa0076 domain"/>
    <property type="match status" value="1"/>
</dbReference>
<evidence type="ECO:0000313" key="1">
    <source>
        <dbReference type="EMBL" id="NID03303.1"/>
    </source>
</evidence>
<dbReference type="RefSeq" id="WP_167121936.1">
    <property type="nucleotide sequence ID" value="NZ_JAAQQR010000001.1"/>
</dbReference>